<dbReference type="STRING" id="1028.SAMN05661096_01718"/>
<dbReference type="EMBL" id="FXAW01000003">
    <property type="protein sequence ID" value="SMG28599.1"/>
    <property type="molecule type" value="Genomic_DNA"/>
</dbReference>
<dbReference type="AlphaFoldDB" id="A0A1X7JKA0"/>
<protein>
    <submittedName>
        <fullName evidence="1">Uncharacterized protein</fullName>
    </submittedName>
</protein>
<sequence>MLFPYFSDLKLAVIDKLSISETIVSASVQKLPSTSFIIILIPTTN</sequence>
<gene>
    <name evidence="1" type="ORF">SAMN05661096_01718</name>
</gene>
<organism evidence="1 2">
    <name type="scientific">Marivirga sericea</name>
    <dbReference type="NCBI Taxonomy" id="1028"/>
    <lineage>
        <taxon>Bacteria</taxon>
        <taxon>Pseudomonadati</taxon>
        <taxon>Bacteroidota</taxon>
        <taxon>Cytophagia</taxon>
        <taxon>Cytophagales</taxon>
        <taxon>Marivirgaceae</taxon>
        <taxon>Marivirga</taxon>
    </lineage>
</organism>
<evidence type="ECO:0000313" key="2">
    <source>
        <dbReference type="Proteomes" id="UP000193804"/>
    </source>
</evidence>
<keyword evidence="2" id="KW-1185">Reference proteome</keyword>
<reference evidence="2" key="1">
    <citation type="submission" date="2017-04" db="EMBL/GenBank/DDBJ databases">
        <authorList>
            <person name="Varghese N."/>
            <person name="Submissions S."/>
        </authorList>
    </citation>
    <scope>NUCLEOTIDE SEQUENCE [LARGE SCALE GENOMIC DNA]</scope>
    <source>
        <strain evidence="2">DSM 4125</strain>
    </source>
</reference>
<accession>A0A1X7JKA0</accession>
<proteinExistence type="predicted"/>
<evidence type="ECO:0000313" key="1">
    <source>
        <dbReference type="EMBL" id="SMG28599.1"/>
    </source>
</evidence>
<name>A0A1X7JKA0_9BACT</name>
<dbReference type="Proteomes" id="UP000193804">
    <property type="component" value="Unassembled WGS sequence"/>
</dbReference>